<dbReference type="Gene3D" id="3.30.230.30">
    <property type="entry name" value="Impact, N-terminal domain"/>
    <property type="match status" value="1"/>
</dbReference>
<evidence type="ECO:0000256" key="1">
    <source>
        <dbReference type="ARBA" id="ARBA00004496"/>
    </source>
</evidence>
<dbReference type="CDD" id="cd23821">
    <property type="entry name" value="RWD_IMPACT"/>
    <property type="match status" value="1"/>
</dbReference>
<evidence type="ECO:0000256" key="2">
    <source>
        <dbReference type="ARBA" id="ARBA00007665"/>
    </source>
</evidence>
<accession>A0A1Y2CWN0</accession>
<dbReference type="InterPro" id="IPR001498">
    <property type="entry name" value="Impact_N"/>
</dbReference>
<dbReference type="InterPro" id="IPR006575">
    <property type="entry name" value="RWD_dom"/>
</dbReference>
<dbReference type="OrthoDB" id="69641at2759"/>
<dbReference type="STRING" id="329046.A0A1Y2CWN0"/>
<dbReference type="GO" id="GO:0140469">
    <property type="term" value="P:GCN2-mediated signaling"/>
    <property type="evidence" value="ECO:0007669"/>
    <property type="project" value="TreeGrafter"/>
</dbReference>
<keyword evidence="3" id="KW-0963">Cytoplasm</keyword>
<comment type="subcellular location">
    <subcellularLocation>
        <location evidence="1">Cytoplasm</location>
    </subcellularLocation>
</comment>
<gene>
    <name evidence="9" type="ORF">BCR33DRAFT_493659</name>
</gene>
<evidence type="ECO:0000256" key="3">
    <source>
        <dbReference type="ARBA" id="ARBA00022490"/>
    </source>
</evidence>
<evidence type="ECO:0000256" key="5">
    <source>
        <dbReference type="ARBA" id="ARBA00022845"/>
    </source>
</evidence>
<keyword evidence="6" id="KW-0346">Stress response</keyword>
<protein>
    <submittedName>
        <fullName evidence="9">UPF0029-domain-containing protein</fullName>
    </submittedName>
</protein>
<comment type="caution">
    <text evidence="9">The sequence shown here is derived from an EMBL/GenBank/DDBJ whole genome shotgun (WGS) entry which is preliminary data.</text>
</comment>
<dbReference type="InterPro" id="IPR036956">
    <property type="entry name" value="Impact_N_sf"/>
</dbReference>
<comment type="similarity">
    <text evidence="2">Belongs to the IMPACT family.</text>
</comment>
<dbReference type="AlphaFoldDB" id="A0A1Y2CWN0"/>
<dbReference type="GO" id="GO:0005737">
    <property type="term" value="C:cytoplasm"/>
    <property type="evidence" value="ECO:0007669"/>
    <property type="project" value="UniProtKB-SubCell"/>
</dbReference>
<dbReference type="PANTHER" id="PTHR16301:SF25">
    <property type="entry name" value="PROTEIN IMPACT"/>
    <property type="match status" value="1"/>
</dbReference>
<dbReference type="InterPro" id="IPR016135">
    <property type="entry name" value="UBQ-conjugating_enzyme/RWD"/>
</dbReference>
<name>A0A1Y2CWN0_9FUNG</name>
<evidence type="ECO:0000259" key="7">
    <source>
        <dbReference type="Pfam" id="PF01205"/>
    </source>
</evidence>
<proteinExistence type="inferred from homology"/>
<dbReference type="Pfam" id="PF01205">
    <property type="entry name" value="Impact_N"/>
    <property type="match status" value="1"/>
</dbReference>
<feature type="domain" description="Impact N-terminal" evidence="7">
    <location>
        <begin position="137"/>
        <end position="238"/>
    </location>
</feature>
<evidence type="ECO:0000313" key="10">
    <source>
        <dbReference type="Proteomes" id="UP000193642"/>
    </source>
</evidence>
<dbReference type="Proteomes" id="UP000193642">
    <property type="component" value="Unassembled WGS sequence"/>
</dbReference>
<evidence type="ECO:0000256" key="6">
    <source>
        <dbReference type="ARBA" id="ARBA00023016"/>
    </source>
</evidence>
<keyword evidence="10" id="KW-1185">Reference proteome</keyword>
<evidence type="ECO:0000256" key="4">
    <source>
        <dbReference type="ARBA" id="ARBA00022491"/>
    </source>
</evidence>
<dbReference type="InterPro" id="IPR023582">
    <property type="entry name" value="Impact"/>
</dbReference>
<keyword evidence="5" id="KW-0810">Translation regulation</keyword>
<evidence type="ECO:0000313" key="9">
    <source>
        <dbReference type="EMBL" id="ORY50745.1"/>
    </source>
</evidence>
<dbReference type="SUPFAM" id="SSF54495">
    <property type="entry name" value="UBC-like"/>
    <property type="match status" value="1"/>
</dbReference>
<dbReference type="InterPro" id="IPR020568">
    <property type="entry name" value="Ribosomal_Su5_D2-typ_SF"/>
</dbReference>
<keyword evidence="4" id="KW-0678">Repressor</keyword>
<feature type="domain" description="RWD" evidence="8">
    <location>
        <begin position="2"/>
        <end position="97"/>
    </location>
</feature>
<dbReference type="Pfam" id="PF05773">
    <property type="entry name" value="RWD"/>
    <property type="match status" value="1"/>
</dbReference>
<organism evidence="9 10">
    <name type="scientific">Rhizoclosmatium globosum</name>
    <dbReference type="NCBI Taxonomy" id="329046"/>
    <lineage>
        <taxon>Eukaryota</taxon>
        <taxon>Fungi</taxon>
        <taxon>Fungi incertae sedis</taxon>
        <taxon>Chytridiomycota</taxon>
        <taxon>Chytridiomycota incertae sedis</taxon>
        <taxon>Chytridiomycetes</taxon>
        <taxon>Chytridiales</taxon>
        <taxon>Chytriomycetaceae</taxon>
        <taxon>Rhizoclosmatium</taxon>
    </lineage>
</organism>
<dbReference type="GO" id="GO:0006446">
    <property type="term" value="P:regulation of translational initiation"/>
    <property type="evidence" value="ECO:0007669"/>
    <property type="project" value="TreeGrafter"/>
</dbReference>
<dbReference type="EMBL" id="MCGO01000006">
    <property type="protein sequence ID" value="ORY50745.1"/>
    <property type="molecule type" value="Genomic_DNA"/>
</dbReference>
<dbReference type="PANTHER" id="PTHR16301">
    <property type="entry name" value="IMPACT-RELATED"/>
    <property type="match status" value="1"/>
</dbReference>
<reference evidence="9 10" key="1">
    <citation type="submission" date="2016-07" db="EMBL/GenBank/DDBJ databases">
        <title>Pervasive Adenine N6-methylation of Active Genes in Fungi.</title>
        <authorList>
            <consortium name="DOE Joint Genome Institute"/>
            <person name="Mondo S.J."/>
            <person name="Dannebaum R.O."/>
            <person name="Kuo R.C."/>
            <person name="Labutti K."/>
            <person name="Haridas S."/>
            <person name="Kuo A."/>
            <person name="Salamov A."/>
            <person name="Ahrendt S.R."/>
            <person name="Lipzen A."/>
            <person name="Sullivan W."/>
            <person name="Andreopoulos W.B."/>
            <person name="Clum A."/>
            <person name="Lindquist E."/>
            <person name="Daum C."/>
            <person name="Ramamoorthy G.K."/>
            <person name="Gryganskyi A."/>
            <person name="Culley D."/>
            <person name="Magnuson J.K."/>
            <person name="James T.Y."/>
            <person name="O'Malley M.A."/>
            <person name="Stajich J.E."/>
            <person name="Spatafora J.W."/>
            <person name="Visel A."/>
            <person name="Grigoriev I.V."/>
        </authorList>
    </citation>
    <scope>NUCLEOTIDE SEQUENCE [LARGE SCALE GENOMIC DNA]</scope>
    <source>
        <strain evidence="9 10">JEL800</strain>
    </source>
</reference>
<evidence type="ECO:0000259" key="8">
    <source>
        <dbReference type="Pfam" id="PF05773"/>
    </source>
</evidence>
<dbReference type="Gene3D" id="3.10.110.10">
    <property type="entry name" value="Ubiquitin Conjugating Enzyme"/>
    <property type="match status" value="1"/>
</dbReference>
<dbReference type="SUPFAM" id="SSF54211">
    <property type="entry name" value="Ribosomal protein S5 domain 2-like"/>
    <property type="match status" value="1"/>
</dbReference>
<sequence>MEDELLALEAIYGEAFSFDPDADSHRIVINDRCSLVFWADREVYPFAMPPDYTIELAKDVHWKTRDSSQSLHQELLSLFVPGEVCLFNWIEHLSANLDNHTEENTFAVEAASPKTVGKKQLAPRNIQIFSGEVLLDRKSRFQAHIARASSLEDVEWVLQEVKSFPKSTNATHQMVAYRFASGDSNRDDDGEGGAGDRMLHLLERMNQTDIVAVVTRWFGGIHLGPDRFKDITGVLKKLIEATPEFSK</sequence>